<dbReference type="CDD" id="cd22191">
    <property type="entry name" value="DPBB_RlpA_EXP_N-like"/>
    <property type="match status" value="1"/>
</dbReference>
<reference evidence="3" key="1">
    <citation type="submission" date="2022-01" db="EMBL/GenBank/DDBJ databases">
        <title>Comparative genomics reveals a dynamic genome evolution in the ectomycorrhizal milk-cap (Lactarius) mushrooms.</title>
        <authorList>
            <consortium name="DOE Joint Genome Institute"/>
            <person name="Lebreton A."/>
            <person name="Tang N."/>
            <person name="Kuo A."/>
            <person name="LaButti K."/>
            <person name="Drula E."/>
            <person name="Barry K."/>
            <person name="Clum A."/>
            <person name="Lipzen A."/>
            <person name="Mousain D."/>
            <person name="Ng V."/>
            <person name="Wang R."/>
            <person name="Wang X."/>
            <person name="Dai Y."/>
            <person name="Henrissat B."/>
            <person name="Grigoriev I.V."/>
            <person name="Guerin-Laguette A."/>
            <person name="Yu F."/>
            <person name="Martin F.M."/>
        </authorList>
    </citation>
    <scope>NUCLEOTIDE SEQUENCE</scope>
    <source>
        <strain evidence="3">QP</strain>
    </source>
</reference>
<sequence length="134" mass="14455">MYKLTWILVAFFAFTLSVLAAPIPVPDDSQDLDKRATHVGRGTWYIPGLGNCGWTNNRNQLVVAMPKSLYDQNNGSNCGQMVQISFGGKSVTAKMVDSCPGCGPNDLDMSPATFGALASLDVGVIKASWHFLKK</sequence>
<dbReference type="PANTHER" id="PTHR31836:SF28">
    <property type="entry name" value="SRCR DOMAIN-CONTAINING PROTEIN-RELATED"/>
    <property type="match status" value="1"/>
</dbReference>
<evidence type="ECO:0000256" key="1">
    <source>
        <dbReference type="ARBA" id="ARBA00022729"/>
    </source>
</evidence>
<organism evidence="3 4">
    <name type="scientific">Lactarius akahatsu</name>
    <dbReference type="NCBI Taxonomy" id="416441"/>
    <lineage>
        <taxon>Eukaryota</taxon>
        <taxon>Fungi</taxon>
        <taxon>Dikarya</taxon>
        <taxon>Basidiomycota</taxon>
        <taxon>Agaricomycotina</taxon>
        <taxon>Agaricomycetes</taxon>
        <taxon>Russulales</taxon>
        <taxon>Russulaceae</taxon>
        <taxon>Lactarius</taxon>
    </lineage>
</organism>
<dbReference type="PANTHER" id="PTHR31836">
    <property type="match status" value="1"/>
</dbReference>
<name>A0AAD4LGZ9_9AGAM</name>
<feature type="chain" id="PRO_5042213959" evidence="2">
    <location>
        <begin position="21"/>
        <end position="134"/>
    </location>
</feature>
<dbReference type="Gene3D" id="2.40.40.10">
    <property type="entry name" value="RlpA-like domain"/>
    <property type="match status" value="1"/>
</dbReference>
<accession>A0AAD4LGZ9</accession>
<dbReference type="SUPFAM" id="SSF50685">
    <property type="entry name" value="Barwin-like endoglucanases"/>
    <property type="match status" value="1"/>
</dbReference>
<dbReference type="InterPro" id="IPR051477">
    <property type="entry name" value="Expansin_CellWall"/>
</dbReference>
<comment type="caution">
    <text evidence="3">The sequence shown here is derived from an EMBL/GenBank/DDBJ whole genome shotgun (WGS) entry which is preliminary data.</text>
</comment>
<dbReference type="AlphaFoldDB" id="A0AAD4LGZ9"/>
<keyword evidence="4" id="KW-1185">Reference proteome</keyword>
<dbReference type="EMBL" id="JAKELL010000039">
    <property type="protein sequence ID" value="KAH8989066.1"/>
    <property type="molecule type" value="Genomic_DNA"/>
</dbReference>
<dbReference type="Proteomes" id="UP001201163">
    <property type="component" value="Unassembled WGS sequence"/>
</dbReference>
<keyword evidence="1 2" id="KW-0732">Signal</keyword>
<dbReference type="InterPro" id="IPR036908">
    <property type="entry name" value="RlpA-like_sf"/>
</dbReference>
<gene>
    <name evidence="3" type="ORF">EDB92DRAFT_1947618</name>
</gene>
<feature type="signal peptide" evidence="2">
    <location>
        <begin position="1"/>
        <end position="20"/>
    </location>
</feature>
<evidence type="ECO:0000313" key="4">
    <source>
        <dbReference type="Proteomes" id="UP001201163"/>
    </source>
</evidence>
<protein>
    <submittedName>
        <fullName evidence="3">Expansin family protein</fullName>
    </submittedName>
</protein>
<proteinExistence type="predicted"/>
<evidence type="ECO:0000313" key="3">
    <source>
        <dbReference type="EMBL" id="KAH8989066.1"/>
    </source>
</evidence>
<evidence type="ECO:0000256" key="2">
    <source>
        <dbReference type="SAM" id="SignalP"/>
    </source>
</evidence>